<feature type="compositionally biased region" description="Low complexity" evidence="1">
    <location>
        <begin position="204"/>
        <end position="219"/>
    </location>
</feature>
<evidence type="ECO:0000313" key="2">
    <source>
        <dbReference type="EMBL" id="EER10612.1"/>
    </source>
</evidence>
<dbReference type="RefSeq" id="XP_002778817.1">
    <property type="nucleotide sequence ID" value="XM_002778771.1"/>
</dbReference>
<dbReference type="OrthoDB" id="10551752at2759"/>
<feature type="region of interest" description="Disordered" evidence="1">
    <location>
        <begin position="158"/>
        <end position="179"/>
    </location>
</feature>
<proteinExistence type="predicted"/>
<name>C5KY05_PERM5</name>
<feature type="compositionally biased region" description="Acidic residues" evidence="1">
    <location>
        <begin position="159"/>
        <end position="172"/>
    </location>
</feature>
<accession>C5KY05</accession>
<keyword evidence="3" id="KW-1185">Reference proteome</keyword>
<dbReference type="InParanoid" id="C5KY05"/>
<evidence type="ECO:0000313" key="3">
    <source>
        <dbReference type="Proteomes" id="UP000007800"/>
    </source>
</evidence>
<feature type="region of interest" description="Disordered" evidence="1">
    <location>
        <begin position="204"/>
        <end position="254"/>
    </location>
</feature>
<feature type="compositionally biased region" description="Acidic residues" evidence="1">
    <location>
        <begin position="340"/>
        <end position="351"/>
    </location>
</feature>
<feature type="compositionally biased region" description="Basic and acidic residues" evidence="1">
    <location>
        <begin position="21"/>
        <end position="30"/>
    </location>
</feature>
<feature type="region of interest" description="Disordered" evidence="1">
    <location>
        <begin position="21"/>
        <end position="40"/>
    </location>
</feature>
<protein>
    <submittedName>
        <fullName evidence="2">Uncharacterized protein</fullName>
    </submittedName>
</protein>
<dbReference type="GeneID" id="9038754"/>
<dbReference type="Proteomes" id="UP000007800">
    <property type="component" value="Unassembled WGS sequence"/>
</dbReference>
<feature type="region of interest" description="Disordered" evidence="1">
    <location>
        <begin position="320"/>
        <end position="353"/>
    </location>
</feature>
<feature type="compositionally biased region" description="Polar residues" evidence="1">
    <location>
        <begin position="236"/>
        <end position="246"/>
    </location>
</feature>
<organism evidence="3">
    <name type="scientific">Perkinsus marinus (strain ATCC 50983 / TXsc)</name>
    <dbReference type="NCBI Taxonomy" id="423536"/>
    <lineage>
        <taxon>Eukaryota</taxon>
        <taxon>Sar</taxon>
        <taxon>Alveolata</taxon>
        <taxon>Perkinsozoa</taxon>
        <taxon>Perkinsea</taxon>
        <taxon>Perkinsida</taxon>
        <taxon>Perkinsidae</taxon>
        <taxon>Perkinsus</taxon>
    </lineage>
</organism>
<dbReference type="AlphaFoldDB" id="C5KY05"/>
<feature type="compositionally biased region" description="Basic and acidic residues" evidence="1">
    <location>
        <begin position="329"/>
        <end position="339"/>
    </location>
</feature>
<evidence type="ECO:0000256" key="1">
    <source>
        <dbReference type="SAM" id="MobiDB-lite"/>
    </source>
</evidence>
<gene>
    <name evidence="2" type="ORF">Pmar_PMAR018989</name>
</gene>
<reference evidence="2 3" key="1">
    <citation type="submission" date="2008-07" db="EMBL/GenBank/DDBJ databases">
        <authorList>
            <person name="El-Sayed N."/>
            <person name="Caler E."/>
            <person name="Inman J."/>
            <person name="Amedeo P."/>
            <person name="Hass B."/>
            <person name="Wortman J."/>
        </authorList>
    </citation>
    <scope>NUCLEOTIDE SEQUENCE [LARGE SCALE GENOMIC DNA]</scope>
    <source>
        <strain evidence="3">ATCC 50983 / TXsc</strain>
    </source>
</reference>
<sequence length="433" mass="47572">MFSGPIYYHMLGDYVRPCPRHGDDHSVGEGEKEEEENDDLSSKYGMRYGWSIIDDVKISTFIGHTLSGSRRGTICVNTAEPRTMLFEGRRFAIGPEDYVKVVVGRFDACPSDYLPAVLSRTRYSDRRSTIINVPACTETADLCRIFTWAKLSIGHTYNNEEEDDKEEEEEEHDASSGAAEVADEIYNAASEWFNSWFEKYEGGASSPSPSSSSSSTAASRVLTNTPFSMDDRKRSSVSADTTASRGTSDDGENYRLASISTPMSVAAAPLKGLDRTASGKLRNLMDTLTDISIHDITPRMGPEALDTNTCIGFALEREVPTESPNHPVSGDHDDLSQSRDEEEEEEEEEETPSIVISKAPTIIYQIEDGSDSPTATDSTEHEPACTETIHLGPSERCESQATKCEALAIPRESAGVLALRAIDSIHMGLSLYR</sequence>
<dbReference type="EMBL" id="GG677298">
    <property type="protein sequence ID" value="EER10612.1"/>
    <property type="molecule type" value="Genomic_DNA"/>
</dbReference>